<dbReference type="AlphaFoldDB" id="A0A0V0QGP0"/>
<gene>
    <name evidence="12" type="ORF">PPERSA_01254</name>
</gene>
<dbReference type="PANTHER" id="PTHR10048">
    <property type="entry name" value="PHOSPHATIDYLINOSITOL KINASE"/>
    <property type="match status" value="1"/>
</dbReference>
<dbReference type="EC" id="2.7.1.137" evidence="1"/>
<dbReference type="GO" id="GO:0016303">
    <property type="term" value="F:1-phosphatidylinositol-3-kinase activity"/>
    <property type="evidence" value="ECO:0007669"/>
    <property type="project" value="UniProtKB-EC"/>
</dbReference>
<keyword evidence="4 6" id="KW-0418">Kinase</keyword>
<dbReference type="Gene3D" id="1.25.40.70">
    <property type="entry name" value="Phosphatidylinositol 3-kinase, accessory domain (PIK)"/>
    <property type="match status" value="1"/>
</dbReference>
<dbReference type="InterPro" id="IPR011009">
    <property type="entry name" value="Kinase-like_dom_sf"/>
</dbReference>
<dbReference type="InterPro" id="IPR035892">
    <property type="entry name" value="C2_domain_sf"/>
</dbReference>
<feature type="domain" description="C2 PI3K-type" evidence="11">
    <location>
        <begin position="29"/>
        <end position="177"/>
    </location>
</feature>
<dbReference type="Pfam" id="PF00454">
    <property type="entry name" value="PI3_PI4_kinase"/>
    <property type="match status" value="1"/>
</dbReference>
<evidence type="ECO:0000256" key="5">
    <source>
        <dbReference type="ARBA" id="ARBA00022840"/>
    </source>
</evidence>
<dbReference type="InterPro" id="IPR042236">
    <property type="entry name" value="PI3K_accessory_sf"/>
</dbReference>
<evidence type="ECO:0000256" key="7">
    <source>
        <dbReference type="PROSITE-ProRule" id="PRU00880"/>
    </source>
</evidence>
<organism evidence="12 13">
    <name type="scientific">Pseudocohnilembus persalinus</name>
    <name type="common">Ciliate</name>
    <dbReference type="NCBI Taxonomy" id="266149"/>
    <lineage>
        <taxon>Eukaryota</taxon>
        <taxon>Sar</taxon>
        <taxon>Alveolata</taxon>
        <taxon>Ciliophora</taxon>
        <taxon>Intramacronucleata</taxon>
        <taxon>Oligohymenophorea</taxon>
        <taxon>Scuticociliatia</taxon>
        <taxon>Philasterida</taxon>
        <taxon>Pseudocohnilembidae</taxon>
        <taxon>Pseudocohnilembus</taxon>
    </lineage>
</organism>
<dbReference type="CDD" id="cd00896">
    <property type="entry name" value="PI3Kc_III"/>
    <property type="match status" value="1"/>
</dbReference>
<keyword evidence="13" id="KW-1185">Reference proteome</keyword>
<dbReference type="Gene3D" id="2.60.40.150">
    <property type="entry name" value="C2 domain"/>
    <property type="match status" value="1"/>
</dbReference>
<dbReference type="InParanoid" id="A0A0V0QGP0"/>
<dbReference type="InterPro" id="IPR000403">
    <property type="entry name" value="PI3/4_kinase_cat_dom"/>
</dbReference>
<dbReference type="SMART" id="SM00145">
    <property type="entry name" value="PI3Ka"/>
    <property type="match status" value="1"/>
</dbReference>
<evidence type="ECO:0000313" key="13">
    <source>
        <dbReference type="Proteomes" id="UP000054937"/>
    </source>
</evidence>
<dbReference type="InterPro" id="IPR008290">
    <property type="entry name" value="PI3K_Vps34"/>
</dbReference>
<dbReference type="GO" id="GO:0006897">
    <property type="term" value="P:endocytosis"/>
    <property type="evidence" value="ECO:0007669"/>
    <property type="project" value="TreeGrafter"/>
</dbReference>
<evidence type="ECO:0000256" key="3">
    <source>
        <dbReference type="ARBA" id="ARBA00022741"/>
    </source>
</evidence>
<dbReference type="PROSITE" id="PS51547">
    <property type="entry name" value="C2_PI3K"/>
    <property type="match status" value="1"/>
</dbReference>
<evidence type="ECO:0000256" key="2">
    <source>
        <dbReference type="ARBA" id="ARBA00022679"/>
    </source>
</evidence>
<dbReference type="InterPro" id="IPR001263">
    <property type="entry name" value="PI3K_accessory_dom"/>
</dbReference>
<keyword evidence="2 6" id="KW-0808">Transferase</keyword>
<comment type="caution">
    <text evidence="12">The sequence shown here is derived from an EMBL/GenBank/DDBJ whole genome shotgun (WGS) entry which is preliminary data.</text>
</comment>
<dbReference type="InterPro" id="IPR057756">
    <property type="entry name" value="PI3-kinase_type3/VPS34_cat"/>
</dbReference>
<dbReference type="GO" id="GO:0005524">
    <property type="term" value="F:ATP binding"/>
    <property type="evidence" value="ECO:0007669"/>
    <property type="project" value="UniProtKB-UniRule"/>
</dbReference>
<dbReference type="PROSITE" id="PS00916">
    <property type="entry name" value="PI3_4_KINASE_2"/>
    <property type="match status" value="1"/>
</dbReference>
<evidence type="ECO:0000256" key="6">
    <source>
        <dbReference type="PIRNR" id="PIRNR000587"/>
    </source>
</evidence>
<evidence type="ECO:0000259" key="10">
    <source>
        <dbReference type="PROSITE" id="PS51545"/>
    </source>
</evidence>
<dbReference type="OrthoDB" id="67688at2759"/>
<dbReference type="SUPFAM" id="SSF56112">
    <property type="entry name" value="Protein kinase-like (PK-like)"/>
    <property type="match status" value="1"/>
</dbReference>
<evidence type="ECO:0000256" key="1">
    <source>
        <dbReference type="ARBA" id="ARBA00012073"/>
    </source>
</evidence>
<dbReference type="SMART" id="SM00146">
    <property type="entry name" value="PI3Kc"/>
    <property type="match status" value="1"/>
</dbReference>
<dbReference type="PROSITE" id="PS51545">
    <property type="entry name" value="PIK_HELICAL"/>
    <property type="match status" value="1"/>
</dbReference>
<evidence type="ECO:0000256" key="4">
    <source>
        <dbReference type="ARBA" id="ARBA00022777"/>
    </source>
</evidence>
<feature type="domain" description="PI3K/PI4K catalytic" evidence="9">
    <location>
        <begin position="499"/>
        <end position="802"/>
    </location>
</feature>
<dbReference type="Pfam" id="PF00792">
    <property type="entry name" value="PI3K_C2"/>
    <property type="match status" value="1"/>
</dbReference>
<dbReference type="SUPFAM" id="SSF48371">
    <property type="entry name" value="ARM repeat"/>
    <property type="match status" value="1"/>
</dbReference>
<keyword evidence="8" id="KW-0175">Coiled coil</keyword>
<dbReference type="InterPro" id="IPR036940">
    <property type="entry name" value="PI3/4_kinase_cat_sf"/>
</dbReference>
<dbReference type="EMBL" id="LDAU01000170">
    <property type="protein sequence ID" value="KRX01351.1"/>
    <property type="molecule type" value="Genomic_DNA"/>
</dbReference>
<protein>
    <recommendedName>
        <fullName evidence="1">phosphatidylinositol 3-kinase</fullName>
        <ecNumber evidence="1">2.7.1.137</ecNumber>
    </recommendedName>
</protein>
<evidence type="ECO:0000256" key="8">
    <source>
        <dbReference type="SAM" id="Coils"/>
    </source>
</evidence>
<dbReference type="PROSITE" id="PS50290">
    <property type="entry name" value="PI3_4_KINASE_3"/>
    <property type="match status" value="1"/>
</dbReference>
<evidence type="ECO:0000313" key="12">
    <source>
        <dbReference type="EMBL" id="KRX01351.1"/>
    </source>
</evidence>
<keyword evidence="5 6" id="KW-0067">ATP-binding</keyword>
<dbReference type="SUPFAM" id="SSF49562">
    <property type="entry name" value="C2 domain (Calcium/lipid-binding domain, CaLB)"/>
    <property type="match status" value="1"/>
</dbReference>
<dbReference type="InterPro" id="IPR002420">
    <property type="entry name" value="PI3K-type_C2_dom"/>
</dbReference>
<dbReference type="GO" id="GO:0000045">
    <property type="term" value="P:autophagosome assembly"/>
    <property type="evidence" value="ECO:0007669"/>
    <property type="project" value="TreeGrafter"/>
</dbReference>
<dbReference type="GO" id="GO:0034271">
    <property type="term" value="C:phosphatidylinositol 3-kinase complex, class III, type I"/>
    <property type="evidence" value="ECO:0007669"/>
    <property type="project" value="TreeGrafter"/>
</dbReference>
<accession>A0A0V0QGP0</accession>
<feature type="domain" description="PIK helical" evidence="10">
    <location>
        <begin position="247"/>
        <end position="446"/>
    </location>
</feature>
<dbReference type="Proteomes" id="UP000054937">
    <property type="component" value="Unassembled WGS sequence"/>
</dbReference>
<evidence type="ECO:0000259" key="11">
    <source>
        <dbReference type="PROSITE" id="PS51547"/>
    </source>
</evidence>
<feature type="coiled-coil region" evidence="8">
    <location>
        <begin position="470"/>
        <end position="497"/>
    </location>
</feature>
<dbReference type="GO" id="GO:0000407">
    <property type="term" value="C:phagophore assembly site"/>
    <property type="evidence" value="ECO:0007669"/>
    <property type="project" value="TreeGrafter"/>
</dbReference>
<dbReference type="PANTHER" id="PTHR10048:SF7">
    <property type="entry name" value="PHOSPHATIDYLINOSITOL 3-KINASE CATALYTIC SUBUNIT TYPE 3"/>
    <property type="match status" value="1"/>
</dbReference>
<dbReference type="Pfam" id="PF00613">
    <property type="entry name" value="PI3Ka"/>
    <property type="match status" value="1"/>
</dbReference>
<dbReference type="Gene3D" id="1.10.1070.11">
    <property type="entry name" value="Phosphatidylinositol 3-/4-kinase, catalytic domain"/>
    <property type="match status" value="1"/>
</dbReference>
<dbReference type="GO" id="GO:0005777">
    <property type="term" value="C:peroxisome"/>
    <property type="evidence" value="ECO:0007669"/>
    <property type="project" value="TreeGrafter"/>
</dbReference>
<proteinExistence type="inferred from homology"/>
<dbReference type="GO" id="GO:0005768">
    <property type="term" value="C:endosome"/>
    <property type="evidence" value="ECO:0007669"/>
    <property type="project" value="TreeGrafter"/>
</dbReference>
<dbReference type="InterPro" id="IPR016024">
    <property type="entry name" value="ARM-type_fold"/>
</dbReference>
<dbReference type="GO" id="GO:0034272">
    <property type="term" value="C:phosphatidylinositol 3-kinase complex, class III, type II"/>
    <property type="evidence" value="ECO:0007669"/>
    <property type="project" value="TreeGrafter"/>
</dbReference>
<dbReference type="PIRSF" id="PIRSF000587">
    <property type="entry name" value="PI3K_Vps34"/>
    <property type="match status" value="1"/>
</dbReference>
<keyword evidence="3 6" id="KW-0547">Nucleotide-binding</keyword>
<dbReference type="InterPro" id="IPR015433">
    <property type="entry name" value="PI3/4_kinase"/>
</dbReference>
<comment type="similarity">
    <text evidence="6 7">Belongs to the PI3/PI4-kinase family.</text>
</comment>
<dbReference type="GO" id="GO:0048015">
    <property type="term" value="P:phosphatidylinositol-mediated signaling"/>
    <property type="evidence" value="ECO:0007669"/>
    <property type="project" value="TreeGrafter"/>
</dbReference>
<dbReference type="InterPro" id="IPR018936">
    <property type="entry name" value="PI3/4_kinase_CS"/>
</dbReference>
<reference evidence="12 13" key="1">
    <citation type="journal article" date="2015" name="Sci. Rep.">
        <title>Genome of the facultative scuticociliatosis pathogen Pseudocohnilembus persalinus provides insight into its virulence through horizontal gene transfer.</title>
        <authorList>
            <person name="Xiong J."/>
            <person name="Wang G."/>
            <person name="Cheng J."/>
            <person name="Tian M."/>
            <person name="Pan X."/>
            <person name="Warren A."/>
            <person name="Jiang C."/>
            <person name="Yuan D."/>
            <person name="Miao W."/>
        </authorList>
    </citation>
    <scope>NUCLEOTIDE SEQUENCE [LARGE SCALE GENOMIC DNA]</scope>
    <source>
        <strain evidence="12">36N120E</strain>
    </source>
</reference>
<name>A0A0V0QGP0_PSEPJ</name>
<evidence type="ECO:0000259" key="9">
    <source>
        <dbReference type="PROSITE" id="PS50290"/>
    </source>
</evidence>
<sequence length="818" mass="95570">MEDNIYLKGQYIPHHSLDQLKIKFQLVQLRDEKKSLAQYLDNFVSQSDTYANLYVEAQLINNLELINPPQQHQLGKKLLIQEDIIFNFYYKDLSYNSLIAITLWTTNKKYSKNKPLGSTTITLFDSDLKLRQGKFHLYIWPETQPDISYNSKTCGLIQDENIQEIKNTVQKIGYYLNKTSATEHENQIINSLNLKLHYTSQKVPAAFLEIEFPKFPIPILYEDKRQDKDDFIQTLSFPPRGKIQVQNTTLADCIVSSDFDFENNFNDPAQEQFNLLDVDENNAKDLKPSVQQDQENKDALIYFLNSIQWTNAREKEECRNLLQQWSPCDYWDAVHLLSAFFCANDIYNKEASKPFEDMMEIRRYAVDQLKKIPQHNVNFILLQLVQALRYENLDSVQSSPLAQFLIELGTQNIHIASQLLWILNVETDVINVKDNKQAKQSKEEQERINQWYNLILLDFQESIKIKNPQINQILKNQKEYRDILKELSQQMKKEGKEPVPEQTLVFKSAMAPLKTTWKVKNQDTNEEQKLEFIYKTGDDLRLDQLILQVFQFMENIFKDINLDFKLTPYKVLACSKSDGFMEFVPDTVTLQSITTDQKKYKHTLVTFFEKISNDPNLKYHKDMQNQANVVKNTEITKSQKQKDDSKQNPLIHKEVMENYILSCAGYCVITYILGIGDRHLENIMMQNTGKMLHIDFGFILGQDPKRGSSPLKLTADMVNGMGGKLSNNYQIFKLKCVNTYKYLRKYCKAIVTLFYLMIDSGMPFINKTAIEKMSQKFCLEETDGNAERHFLNILEESENSLMDRVNDKFHIYAGLIKN</sequence>